<reference evidence="1" key="1">
    <citation type="journal article" date="2014" name="Front. Microbiol.">
        <title>High frequency of phylogenetically diverse reductive dehalogenase-homologous genes in deep subseafloor sedimentary metagenomes.</title>
        <authorList>
            <person name="Kawai M."/>
            <person name="Futagami T."/>
            <person name="Toyoda A."/>
            <person name="Takaki Y."/>
            <person name="Nishi S."/>
            <person name="Hori S."/>
            <person name="Arai W."/>
            <person name="Tsubouchi T."/>
            <person name="Morono Y."/>
            <person name="Uchiyama I."/>
            <person name="Ito T."/>
            <person name="Fujiyama A."/>
            <person name="Inagaki F."/>
            <person name="Takami H."/>
        </authorList>
    </citation>
    <scope>NUCLEOTIDE SEQUENCE</scope>
    <source>
        <strain evidence="1">Expedition CK06-06</strain>
    </source>
</reference>
<comment type="caution">
    <text evidence="1">The sequence shown here is derived from an EMBL/GenBank/DDBJ whole genome shotgun (WGS) entry which is preliminary data.</text>
</comment>
<dbReference type="InterPro" id="IPR027417">
    <property type="entry name" value="P-loop_NTPase"/>
</dbReference>
<organism evidence="1">
    <name type="scientific">marine sediment metagenome</name>
    <dbReference type="NCBI Taxonomy" id="412755"/>
    <lineage>
        <taxon>unclassified sequences</taxon>
        <taxon>metagenomes</taxon>
        <taxon>ecological metagenomes</taxon>
    </lineage>
</organism>
<dbReference type="EMBL" id="BARV01042197">
    <property type="protein sequence ID" value="GAI46838.1"/>
    <property type="molecule type" value="Genomic_DNA"/>
</dbReference>
<name>X1NT99_9ZZZZ</name>
<proteinExistence type="predicted"/>
<dbReference type="AlphaFoldDB" id="X1NT99"/>
<feature type="non-terminal residue" evidence="1">
    <location>
        <position position="1"/>
    </location>
</feature>
<dbReference type="Gene3D" id="3.40.50.300">
    <property type="entry name" value="P-loop containing nucleotide triphosphate hydrolases"/>
    <property type="match status" value="1"/>
</dbReference>
<gene>
    <name evidence="1" type="ORF">S06H3_63562</name>
</gene>
<dbReference type="SUPFAM" id="SSF52540">
    <property type="entry name" value="P-loop containing nucleoside triphosphate hydrolases"/>
    <property type="match status" value="1"/>
</dbReference>
<sequence>LSILSSLRAEQGGTLIMITHDSNLAHHCQRIIHLKDGQVVMEESV</sequence>
<accession>X1NT99</accession>
<evidence type="ECO:0008006" key="2">
    <source>
        <dbReference type="Google" id="ProtNLM"/>
    </source>
</evidence>
<evidence type="ECO:0000313" key="1">
    <source>
        <dbReference type="EMBL" id="GAI46838.1"/>
    </source>
</evidence>
<protein>
    <recommendedName>
        <fullName evidence="2">ABC transporter ATP-binding protein</fullName>
    </recommendedName>
</protein>